<name>A0A1I2F118_9BACI</name>
<dbReference type="PANTHER" id="PTHR30136:SF34">
    <property type="entry name" value="TRANSCRIPTIONAL REGULATOR"/>
    <property type="match status" value="1"/>
</dbReference>
<dbReference type="OrthoDB" id="9778379at2"/>
<dbReference type="InterPro" id="IPR029016">
    <property type="entry name" value="GAF-like_dom_sf"/>
</dbReference>
<dbReference type="Gene3D" id="1.10.10.10">
    <property type="entry name" value="Winged helix-like DNA-binding domain superfamily/Winged helix DNA-binding domain"/>
    <property type="match status" value="1"/>
</dbReference>
<comment type="function">
    <text evidence="4">May be an activator protein for the gylABX operon.</text>
</comment>
<keyword evidence="9" id="KW-1185">Reference proteome</keyword>
<dbReference type="PROSITE" id="PS51077">
    <property type="entry name" value="HTH_ICLR"/>
    <property type="match status" value="1"/>
</dbReference>
<dbReference type="AlphaFoldDB" id="A0A1I2F118"/>
<proteinExistence type="predicted"/>
<dbReference type="InterPro" id="IPR014757">
    <property type="entry name" value="Tscrpt_reg_IclR_C"/>
</dbReference>
<evidence type="ECO:0000259" key="6">
    <source>
        <dbReference type="PROSITE" id="PS51077"/>
    </source>
</evidence>
<evidence type="ECO:0000256" key="1">
    <source>
        <dbReference type="ARBA" id="ARBA00023015"/>
    </source>
</evidence>
<dbReference type="GO" id="GO:0045892">
    <property type="term" value="P:negative regulation of DNA-templated transcription"/>
    <property type="evidence" value="ECO:0007669"/>
    <property type="project" value="TreeGrafter"/>
</dbReference>
<feature type="domain" description="IclR-ED" evidence="7">
    <location>
        <begin position="74"/>
        <end position="258"/>
    </location>
</feature>
<dbReference type="PROSITE" id="PS51078">
    <property type="entry name" value="ICLR_ED"/>
    <property type="match status" value="1"/>
</dbReference>
<dbReference type="FunFam" id="1.10.10.10:FF:000056">
    <property type="entry name" value="IclR family transcriptional regulator"/>
    <property type="match status" value="1"/>
</dbReference>
<dbReference type="GO" id="GO:0003700">
    <property type="term" value="F:DNA-binding transcription factor activity"/>
    <property type="evidence" value="ECO:0007669"/>
    <property type="project" value="TreeGrafter"/>
</dbReference>
<evidence type="ECO:0000313" key="9">
    <source>
        <dbReference type="Proteomes" id="UP000199516"/>
    </source>
</evidence>
<dbReference type="SUPFAM" id="SSF46785">
    <property type="entry name" value="Winged helix' DNA-binding domain"/>
    <property type="match status" value="1"/>
</dbReference>
<dbReference type="STRING" id="930128.SAMN05192532_10839"/>
<dbReference type="SUPFAM" id="SSF55781">
    <property type="entry name" value="GAF domain-like"/>
    <property type="match status" value="1"/>
</dbReference>
<dbReference type="SMART" id="SM00346">
    <property type="entry name" value="HTH_ICLR"/>
    <property type="match status" value="1"/>
</dbReference>
<evidence type="ECO:0000256" key="2">
    <source>
        <dbReference type="ARBA" id="ARBA00023125"/>
    </source>
</evidence>
<dbReference type="EMBL" id="FONT01000008">
    <property type="protein sequence ID" value="SFE99042.1"/>
    <property type="molecule type" value="Genomic_DNA"/>
</dbReference>
<accession>A0A1I2F118</accession>
<evidence type="ECO:0000259" key="7">
    <source>
        <dbReference type="PROSITE" id="PS51078"/>
    </source>
</evidence>
<dbReference type="Pfam" id="PF01614">
    <property type="entry name" value="IclR_C"/>
    <property type="match status" value="1"/>
</dbReference>
<dbReference type="InterPro" id="IPR005471">
    <property type="entry name" value="Tscrpt_reg_IclR_N"/>
</dbReference>
<sequence>MTTAEKKKYTSNSLVRGLEVLKLFNAERPTLSLAEIASHLGVSRTTPYRILYTLEELGYVSQDPESKRYALTPKVLELGFSYLKSLQLPELARPYLEKLRDFTGASSHMGVLQDNEIVYIVRAPSNRVSNVTINVGTRLPIYATSMGKCLLAHLTNEEREEFLTSSLLEPLTSSTKTGRDELKADLDDIQGKGYAISKGEFEEGIWSVACPILGKDNKVIAAINIAAPQHTIKEATFNEEIIPAVCDTAKEISALFKFSD</sequence>
<organism evidence="8 9">
    <name type="scientific">Alteribacillus iranensis</name>
    <dbReference type="NCBI Taxonomy" id="930128"/>
    <lineage>
        <taxon>Bacteria</taxon>
        <taxon>Bacillati</taxon>
        <taxon>Bacillota</taxon>
        <taxon>Bacilli</taxon>
        <taxon>Bacillales</taxon>
        <taxon>Bacillaceae</taxon>
        <taxon>Alteribacillus</taxon>
    </lineage>
</organism>
<dbReference type="Pfam" id="PF09339">
    <property type="entry name" value="HTH_IclR"/>
    <property type="match status" value="1"/>
</dbReference>
<keyword evidence="1" id="KW-0805">Transcription regulation</keyword>
<feature type="domain" description="HTH iclR-type" evidence="6">
    <location>
        <begin position="11"/>
        <end position="73"/>
    </location>
</feature>
<reference evidence="8 9" key="1">
    <citation type="submission" date="2016-10" db="EMBL/GenBank/DDBJ databases">
        <authorList>
            <person name="de Groot N.N."/>
        </authorList>
    </citation>
    <scope>NUCLEOTIDE SEQUENCE [LARGE SCALE GENOMIC DNA]</scope>
    <source>
        <strain evidence="8 9">DSM 23995</strain>
    </source>
</reference>
<keyword evidence="3" id="KW-0804">Transcription</keyword>
<dbReference type="Gene3D" id="3.30.450.40">
    <property type="match status" value="1"/>
</dbReference>
<dbReference type="InterPro" id="IPR050707">
    <property type="entry name" value="HTH_MetabolicPath_Reg"/>
</dbReference>
<protein>
    <recommendedName>
        <fullName evidence="5">Glycerol operon regulatory protein</fullName>
    </recommendedName>
</protein>
<evidence type="ECO:0000256" key="5">
    <source>
        <dbReference type="ARBA" id="ARBA00070406"/>
    </source>
</evidence>
<dbReference type="InterPro" id="IPR036390">
    <property type="entry name" value="WH_DNA-bd_sf"/>
</dbReference>
<keyword evidence="2" id="KW-0238">DNA-binding</keyword>
<evidence type="ECO:0000313" key="8">
    <source>
        <dbReference type="EMBL" id="SFE99042.1"/>
    </source>
</evidence>
<evidence type="ECO:0000256" key="3">
    <source>
        <dbReference type="ARBA" id="ARBA00023163"/>
    </source>
</evidence>
<dbReference type="PANTHER" id="PTHR30136">
    <property type="entry name" value="HELIX-TURN-HELIX TRANSCRIPTIONAL REGULATOR, ICLR FAMILY"/>
    <property type="match status" value="1"/>
</dbReference>
<gene>
    <name evidence="8" type="ORF">SAMN05192532_10839</name>
</gene>
<evidence type="ECO:0000256" key="4">
    <source>
        <dbReference type="ARBA" id="ARBA00058938"/>
    </source>
</evidence>
<dbReference type="InterPro" id="IPR036388">
    <property type="entry name" value="WH-like_DNA-bd_sf"/>
</dbReference>
<dbReference type="GO" id="GO:0003677">
    <property type="term" value="F:DNA binding"/>
    <property type="evidence" value="ECO:0007669"/>
    <property type="project" value="UniProtKB-KW"/>
</dbReference>
<dbReference type="Proteomes" id="UP000199516">
    <property type="component" value="Unassembled WGS sequence"/>
</dbReference>
<dbReference type="RefSeq" id="WP_091663483.1">
    <property type="nucleotide sequence ID" value="NZ_FONT01000008.1"/>
</dbReference>